<keyword evidence="4" id="KW-0732">Signal</keyword>
<dbReference type="HOGENOM" id="CLU_026497_0_0_9"/>
<reference evidence="9" key="1">
    <citation type="submission" date="2011-06" db="EMBL/GenBank/DDBJ databases">
        <title>Complete sequence of Streptococcus parasanguinis strain ATCC 15912.</title>
        <authorList>
            <person name="Muzny D."/>
            <person name="Qin X."/>
            <person name="Buhay C."/>
            <person name="Dugan-Rocha S."/>
            <person name="Ding Y."/>
            <person name="Chen G."/>
            <person name="Hawes A."/>
            <person name="Holder M."/>
            <person name="Jhangiani S."/>
            <person name="Johnson A."/>
            <person name="Khan Z."/>
            <person name="Li Z."/>
            <person name="Liu W."/>
            <person name="Liu X."/>
            <person name="Perez L."/>
            <person name="Shen H."/>
            <person name="Wang Q."/>
            <person name="Watt J."/>
            <person name="Xi L."/>
            <person name="Xin Y."/>
            <person name="Zhou J."/>
            <person name="Deng J."/>
            <person name="Jiang H."/>
            <person name="Liu Y."/>
            <person name="Qu J."/>
            <person name="Song X.-Z."/>
            <person name="Zhang L."/>
            <person name="Villasana D."/>
            <person name="Johnson A."/>
            <person name="Liu J."/>
            <person name="Liyanage D."/>
            <person name="Lorensuhewa L."/>
            <person name="Robinson T."/>
            <person name="Song A."/>
            <person name="Song B.-B."/>
            <person name="Dinh H."/>
            <person name="Thornton R."/>
            <person name="Coyle M."/>
            <person name="Francisco L."/>
            <person name="Jackson L."/>
            <person name="Javaid M."/>
            <person name="Korchina V."/>
            <person name="Kovar C."/>
            <person name="Mata R."/>
            <person name="Mathew T."/>
            <person name="Ngo R."/>
            <person name="Nguyen L."/>
            <person name="Nguyen N."/>
            <person name="Okwuonu G."/>
            <person name="Ongeri F."/>
            <person name="Pham C."/>
            <person name="Simmons D."/>
            <person name="Wilczek-Boney K."/>
            <person name="Hale W."/>
            <person name="Jakkamsetti A."/>
            <person name="Pham P."/>
            <person name="Ruth R."/>
            <person name="San Lucas F."/>
            <person name="Warren J."/>
            <person name="Zhang J."/>
            <person name="Zhao Z."/>
            <person name="Zhou C."/>
            <person name="Zhu D."/>
            <person name="Lee S."/>
            <person name="Bess C."/>
            <person name="Blankenburg K."/>
            <person name="Forbes L."/>
            <person name="Fu Q."/>
            <person name="Gubbala S."/>
            <person name="Hirani K."/>
            <person name="Jayaseelan J.C."/>
            <person name="Lara F."/>
            <person name="Munidasa M."/>
            <person name="Palculict T."/>
            <person name="Patil S."/>
            <person name="Pu L.-L."/>
            <person name="Saada N."/>
            <person name="Tang L."/>
            <person name="Weissenberger G."/>
            <person name="Zhu Y."/>
            <person name="Hemphill L."/>
            <person name="Shang Y."/>
            <person name="Youmans B."/>
            <person name="Ayvaz T."/>
            <person name="Ross M."/>
            <person name="Santibanez J."/>
            <person name="Aqrawi P."/>
            <person name="Gross S."/>
            <person name="Joshi V."/>
            <person name="Fowler G."/>
            <person name="Nazareth L."/>
            <person name="Reid J."/>
            <person name="Worley K."/>
            <person name="Petrosino J."/>
            <person name="Highlander S."/>
            <person name="Gibbs R."/>
        </authorList>
    </citation>
    <scope>NUCLEOTIDE SEQUENCE [LARGE SCALE GENOMIC DNA]</scope>
    <source>
        <strain evidence="9">ATCC 15912 / DSM 6778 / CIP 104372 / LMG 14537</strain>
    </source>
</reference>
<dbReference type="InterPro" id="IPR023765">
    <property type="entry name" value="SBP_5_CS"/>
</dbReference>
<dbReference type="PIRSF" id="PIRSF002741">
    <property type="entry name" value="MppA"/>
    <property type="match status" value="1"/>
</dbReference>
<dbReference type="InterPro" id="IPR030678">
    <property type="entry name" value="Peptide/Ni-bd"/>
</dbReference>
<evidence type="ECO:0000259" key="7">
    <source>
        <dbReference type="Pfam" id="PF00496"/>
    </source>
</evidence>
<dbReference type="KEGG" id="scp:HMPREF0833_10730"/>
<dbReference type="PROSITE" id="PS01040">
    <property type="entry name" value="SBP_BACTERIAL_5"/>
    <property type="match status" value="1"/>
</dbReference>
<dbReference type="SUPFAM" id="SSF53850">
    <property type="entry name" value="Periplasmic binding protein-like II"/>
    <property type="match status" value="1"/>
</dbReference>
<keyword evidence="3" id="KW-0813">Transport</keyword>
<evidence type="ECO:0000256" key="5">
    <source>
        <dbReference type="ARBA" id="ARBA00022856"/>
    </source>
</evidence>
<comment type="similarity">
    <text evidence="2">Belongs to the bacterial solute-binding protein 5 family.</text>
</comment>
<dbReference type="InterPro" id="IPR000914">
    <property type="entry name" value="SBP_5_dom"/>
</dbReference>
<dbReference type="CDD" id="cd08504">
    <property type="entry name" value="PBP2_OppA"/>
    <property type="match status" value="1"/>
</dbReference>
<dbReference type="PANTHER" id="PTHR30290">
    <property type="entry name" value="PERIPLASMIC BINDING COMPONENT OF ABC TRANSPORTER"/>
    <property type="match status" value="1"/>
</dbReference>
<dbReference type="EMBL" id="CP002843">
    <property type="protein sequence ID" value="AEH55761.1"/>
    <property type="molecule type" value="Genomic_DNA"/>
</dbReference>
<evidence type="ECO:0000256" key="1">
    <source>
        <dbReference type="ARBA" id="ARBA00004193"/>
    </source>
</evidence>
<dbReference type="GO" id="GO:1904680">
    <property type="term" value="F:peptide transmembrane transporter activity"/>
    <property type="evidence" value="ECO:0007669"/>
    <property type="project" value="TreeGrafter"/>
</dbReference>
<dbReference type="GO" id="GO:0015833">
    <property type="term" value="P:peptide transport"/>
    <property type="evidence" value="ECO:0007669"/>
    <property type="project" value="UniProtKB-KW"/>
</dbReference>
<dbReference type="GO" id="GO:0015031">
    <property type="term" value="P:protein transport"/>
    <property type="evidence" value="ECO:0007669"/>
    <property type="project" value="UniProtKB-KW"/>
</dbReference>
<dbReference type="InterPro" id="IPR039424">
    <property type="entry name" value="SBP_5"/>
</dbReference>
<gene>
    <name evidence="8" type="primary">sarA</name>
    <name evidence="8" type="ordered locus">HMPREF0833_10730</name>
</gene>
<dbReference type="Gene3D" id="3.40.190.10">
    <property type="entry name" value="Periplasmic binding protein-like II"/>
    <property type="match status" value="1"/>
</dbReference>
<dbReference type="GO" id="GO:0043190">
    <property type="term" value="C:ATP-binding cassette (ABC) transporter complex"/>
    <property type="evidence" value="ECO:0007669"/>
    <property type="project" value="InterPro"/>
</dbReference>
<dbReference type="AlphaFoldDB" id="F8DI51"/>
<dbReference type="Gene3D" id="3.10.105.10">
    <property type="entry name" value="Dipeptide-binding Protein, Domain 3"/>
    <property type="match status" value="1"/>
</dbReference>
<dbReference type="Proteomes" id="UP000001502">
    <property type="component" value="Chromosome"/>
</dbReference>
<feature type="domain" description="Solute-binding protein family 5" evidence="7">
    <location>
        <begin position="95"/>
        <end position="541"/>
    </location>
</feature>
<evidence type="ECO:0000256" key="2">
    <source>
        <dbReference type="ARBA" id="ARBA00005695"/>
    </source>
</evidence>
<evidence type="ECO:0000256" key="3">
    <source>
        <dbReference type="ARBA" id="ARBA00022448"/>
    </source>
</evidence>
<evidence type="ECO:0000256" key="4">
    <source>
        <dbReference type="ARBA" id="ARBA00022729"/>
    </source>
</evidence>
<accession>F8DI51</accession>
<keyword evidence="5" id="KW-0571">Peptide transport</keyword>
<evidence type="ECO:0000313" key="8">
    <source>
        <dbReference type="EMBL" id="AEH55761.1"/>
    </source>
</evidence>
<proteinExistence type="inferred from homology"/>
<name>F8DI51_STREP</name>
<dbReference type="GO" id="GO:0042597">
    <property type="term" value="C:periplasmic space"/>
    <property type="evidence" value="ECO:0007669"/>
    <property type="project" value="UniProtKB-ARBA"/>
</dbReference>
<dbReference type="Pfam" id="PF00496">
    <property type="entry name" value="SBP_bac_5"/>
    <property type="match status" value="1"/>
</dbReference>
<protein>
    <submittedName>
        <fullName evidence="8">Oligopeptide-binding protein SarA</fullName>
    </submittedName>
</protein>
<dbReference type="PANTHER" id="PTHR30290:SF10">
    <property type="entry name" value="PERIPLASMIC OLIGOPEPTIDE-BINDING PROTEIN-RELATED"/>
    <property type="match status" value="1"/>
</dbReference>
<evidence type="ECO:0000313" key="9">
    <source>
        <dbReference type="Proteomes" id="UP000001502"/>
    </source>
</evidence>
<comment type="subcellular location">
    <subcellularLocation>
        <location evidence="1">Cell membrane</location>
        <topology evidence="1">Lipid-anchor</topology>
    </subcellularLocation>
</comment>
<evidence type="ECO:0000256" key="6">
    <source>
        <dbReference type="ARBA" id="ARBA00022927"/>
    </source>
</evidence>
<sequence length="677" mass="75689">MWYNLKINLKFLKEFYMKKRNVIALAGVALLSAGILAACSGGSKSSSSSNGQKFSYVYETEPENLNYITSGKAATHDITGNLIDGLFENDKYGNLIPSLAKDWTVSQDGLTYTYKLRDDAKWYDSEGEEYADVTAKDFITGIKYAADNKSEMLYIIQDSIKGLNDYVSGKNKDFSAVGVKAVDDHTLQITLNQPESYWNSKLTLGITFPVNEKFVKSKGDKFAQASDTSSLLYNGPYILKSFTSKSSIEMTKNENYWDKDKVYISDVKLEFYDGQDQSKLAKSFGENALSLAKLFPTGSGYSEQAKEFKDEITYTPQDAASYVIGTNIDRQSYKHTAKKTDEEKQSTKKALLNKDFRQAISFAFNREAYAAQLNGKDGASKIIRNLYIPPTFVQADGKTFGEMVKTQLDTYGDEWKSTKLDDGQNGLFDAKKAKEEFAKAKTALEAEGVKFPIHIDMPVDQTTPSRVQRTQSFKQSVEEALGKENVVIDIQMLSKEDLQNVTLFAPNAAGEDWDLSDNVGWSPDYQDPSTYMDILKASSGENTKTFLGFDPSENNEAAKKVGLYDFEKMIKDAGAETQDVNKRYEKYAAAQAWLTDSALVIPTSSSTGRPFLTRIEPFSAPFAWTGGKGKDHVIYKGMKLQDKAVTTADYNKALEKWQKEQAESNKKAQEDLKKHVK</sequence>
<organism evidence="8 9">
    <name type="scientific">Streptococcus parasanguinis (strain ATCC 15912 / DSM 6778 / CIP 104372 / LMG 14537)</name>
    <dbReference type="NCBI Taxonomy" id="760570"/>
    <lineage>
        <taxon>Bacteria</taxon>
        <taxon>Bacillati</taxon>
        <taxon>Bacillota</taxon>
        <taxon>Bacilli</taxon>
        <taxon>Lactobacillales</taxon>
        <taxon>Streptococcaceae</taxon>
        <taxon>Streptococcus</taxon>
    </lineage>
</organism>
<dbReference type="Gene3D" id="3.90.76.10">
    <property type="entry name" value="Dipeptide-binding Protein, Domain 1"/>
    <property type="match status" value="1"/>
</dbReference>
<keyword evidence="6" id="KW-0653">Protein transport</keyword>